<dbReference type="EMBL" id="VWPK01000023">
    <property type="protein sequence ID" value="KAA5611191.1"/>
    <property type="molecule type" value="Genomic_DNA"/>
</dbReference>
<keyword evidence="2" id="KW-0238">DNA-binding</keyword>
<dbReference type="CDD" id="cd07377">
    <property type="entry name" value="WHTH_GntR"/>
    <property type="match status" value="1"/>
</dbReference>
<dbReference type="OrthoDB" id="9812290at2"/>
<dbReference type="Proteomes" id="UP000325255">
    <property type="component" value="Unassembled WGS sequence"/>
</dbReference>
<organism evidence="5 6">
    <name type="scientific">Rhodovastum atsumiense</name>
    <dbReference type="NCBI Taxonomy" id="504468"/>
    <lineage>
        <taxon>Bacteria</taxon>
        <taxon>Pseudomonadati</taxon>
        <taxon>Pseudomonadota</taxon>
        <taxon>Alphaproteobacteria</taxon>
        <taxon>Acetobacterales</taxon>
        <taxon>Acetobacteraceae</taxon>
        <taxon>Rhodovastum</taxon>
    </lineage>
</organism>
<dbReference type="GO" id="GO:0003700">
    <property type="term" value="F:DNA-binding transcription factor activity"/>
    <property type="evidence" value="ECO:0007669"/>
    <property type="project" value="InterPro"/>
</dbReference>
<evidence type="ECO:0000256" key="2">
    <source>
        <dbReference type="ARBA" id="ARBA00023125"/>
    </source>
</evidence>
<dbReference type="SMART" id="SM00345">
    <property type="entry name" value="HTH_GNTR"/>
    <property type="match status" value="1"/>
</dbReference>
<protein>
    <submittedName>
        <fullName evidence="5">GntR family transcriptional regulator</fullName>
    </submittedName>
</protein>
<keyword evidence="1" id="KW-0805">Transcription regulation</keyword>
<dbReference type="PROSITE" id="PS50949">
    <property type="entry name" value="HTH_GNTR"/>
    <property type="match status" value="1"/>
</dbReference>
<dbReference type="Pfam" id="PF00392">
    <property type="entry name" value="GntR"/>
    <property type="match status" value="1"/>
</dbReference>
<evidence type="ECO:0000256" key="3">
    <source>
        <dbReference type="ARBA" id="ARBA00023163"/>
    </source>
</evidence>
<dbReference type="InterPro" id="IPR036390">
    <property type="entry name" value="WH_DNA-bd_sf"/>
</dbReference>
<dbReference type="InterPro" id="IPR008920">
    <property type="entry name" value="TF_FadR/GntR_C"/>
</dbReference>
<dbReference type="SUPFAM" id="SSF46785">
    <property type="entry name" value="Winged helix' DNA-binding domain"/>
    <property type="match status" value="1"/>
</dbReference>
<dbReference type="Gene3D" id="1.10.10.10">
    <property type="entry name" value="Winged helix-like DNA-binding domain superfamily/Winged helix DNA-binding domain"/>
    <property type="match status" value="1"/>
</dbReference>
<feature type="domain" description="HTH gntR-type" evidence="4">
    <location>
        <begin position="2"/>
        <end position="69"/>
    </location>
</feature>
<reference evidence="5 6" key="1">
    <citation type="submission" date="2019-09" db="EMBL/GenBank/DDBJ databases">
        <title>Genome sequence of Rhodovastum atsumiense, a diverse member of the Acetobacteraceae family of non-sulfur purple photosynthetic bacteria.</title>
        <authorList>
            <person name="Meyer T."/>
            <person name="Kyndt J."/>
        </authorList>
    </citation>
    <scope>NUCLEOTIDE SEQUENCE [LARGE SCALE GENOMIC DNA]</scope>
    <source>
        <strain evidence="5 6">DSM 21279</strain>
    </source>
</reference>
<evidence type="ECO:0000313" key="6">
    <source>
        <dbReference type="Proteomes" id="UP000325255"/>
    </source>
</evidence>
<dbReference type="Gene3D" id="1.20.120.530">
    <property type="entry name" value="GntR ligand-binding domain-like"/>
    <property type="match status" value="1"/>
</dbReference>
<comment type="caution">
    <text evidence="5">The sequence shown here is derived from an EMBL/GenBank/DDBJ whole genome shotgun (WGS) entry which is preliminary data.</text>
</comment>
<sequence length="234" mass="24885">MATVPDSIEEAVISAVLAGRLPPGTRLGEASMAALYGVSRTQVREAMMRLATRGIVEVSARRGWFIVEPSAADARAAYEARRLIEAGMLRALTQIPPAVLAHLRAHVEEERRALAAGDVGSRTCLLGDFHIHLAEAFANPLLIAILRDLTARTMLVSMLYQSDQHAAASSDDHGRIVALLEAGDFAGAAALMEAHIRDVERGLDLGAARDPLAGLRAILSPASPDPSSSTKARR</sequence>
<dbReference type="PANTHER" id="PTHR43537">
    <property type="entry name" value="TRANSCRIPTIONAL REGULATOR, GNTR FAMILY"/>
    <property type="match status" value="1"/>
</dbReference>
<evidence type="ECO:0000256" key="1">
    <source>
        <dbReference type="ARBA" id="ARBA00023015"/>
    </source>
</evidence>
<name>A0A5M6ISL5_9PROT</name>
<evidence type="ECO:0000259" key="4">
    <source>
        <dbReference type="PROSITE" id="PS50949"/>
    </source>
</evidence>
<dbReference type="AlphaFoldDB" id="A0A5M6ISL5"/>
<dbReference type="SUPFAM" id="SSF48008">
    <property type="entry name" value="GntR ligand-binding domain-like"/>
    <property type="match status" value="1"/>
</dbReference>
<dbReference type="InterPro" id="IPR000524">
    <property type="entry name" value="Tscrpt_reg_HTH_GntR"/>
</dbReference>
<keyword evidence="6" id="KW-1185">Reference proteome</keyword>
<accession>A0A5M6ISL5</accession>
<dbReference type="SMART" id="SM00895">
    <property type="entry name" value="FCD"/>
    <property type="match status" value="1"/>
</dbReference>
<dbReference type="PANTHER" id="PTHR43537:SF53">
    <property type="entry name" value="HTH-TYPE TRANSCRIPTIONAL REPRESSOR NANR"/>
    <property type="match status" value="1"/>
</dbReference>
<dbReference type="Pfam" id="PF07729">
    <property type="entry name" value="FCD"/>
    <property type="match status" value="1"/>
</dbReference>
<dbReference type="InterPro" id="IPR036388">
    <property type="entry name" value="WH-like_DNA-bd_sf"/>
</dbReference>
<evidence type="ECO:0000313" key="5">
    <source>
        <dbReference type="EMBL" id="KAA5611191.1"/>
    </source>
</evidence>
<dbReference type="GO" id="GO:0003677">
    <property type="term" value="F:DNA binding"/>
    <property type="evidence" value="ECO:0007669"/>
    <property type="project" value="UniProtKB-KW"/>
</dbReference>
<gene>
    <name evidence="5" type="ORF">F1189_15595</name>
</gene>
<keyword evidence="3" id="KW-0804">Transcription</keyword>
<dbReference type="InterPro" id="IPR011711">
    <property type="entry name" value="GntR_C"/>
</dbReference>
<proteinExistence type="predicted"/>
<dbReference type="RefSeq" id="WP_150041754.1">
    <property type="nucleotide sequence ID" value="NZ_OW485601.1"/>
</dbReference>